<keyword evidence="2" id="KW-0227">DNA damage</keyword>
<name>A0A4Z0R6G1_9FIRM</name>
<keyword evidence="1" id="KW-0963">Cytoplasm</keyword>
<dbReference type="InterPro" id="IPR000305">
    <property type="entry name" value="GIY-YIG_endonuc"/>
</dbReference>
<evidence type="ECO:0000259" key="7">
    <source>
        <dbReference type="PROSITE" id="PS50164"/>
    </source>
</evidence>
<evidence type="ECO:0000313" key="8">
    <source>
        <dbReference type="EMBL" id="TGE37246.1"/>
    </source>
</evidence>
<accession>A0A4Z0R6G1</accession>
<gene>
    <name evidence="8" type="ORF">E4K67_15410</name>
</gene>
<dbReference type="Pfam" id="PF01541">
    <property type="entry name" value="GIY-YIG"/>
    <property type="match status" value="1"/>
</dbReference>
<evidence type="ECO:0000259" key="6">
    <source>
        <dbReference type="PROSITE" id="PS50151"/>
    </source>
</evidence>
<dbReference type="CDD" id="cd10434">
    <property type="entry name" value="GIY-YIG_UvrC_Cho"/>
    <property type="match status" value="1"/>
</dbReference>
<reference evidence="8 9" key="1">
    <citation type="submission" date="2019-03" db="EMBL/GenBank/DDBJ databases">
        <title>Draft Genome Sequence of Desulfosporosinus fructosivorans Strain 63.6F, Isolated from Marine Sediment in the Baltic Sea.</title>
        <authorList>
            <person name="Hausmann B."/>
            <person name="Vandieken V."/>
            <person name="Pjevac P."/>
            <person name="Schreck K."/>
            <person name="Herbold C.W."/>
            <person name="Loy A."/>
        </authorList>
    </citation>
    <scope>NUCLEOTIDE SEQUENCE [LARGE SCALE GENOMIC DNA]</scope>
    <source>
        <strain evidence="8 9">63.6F</strain>
    </source>
</reference>
<dbReference type="RefSeq" id="WP_135548233.1">
    <property type="nucleotide sequence ID" value="NZ_SPQQ01000005.1"/>
</dbReference>
<dbReference type="GO" id="GO:0006289">
    <property type="term" value="P:nucleotide-excision repair"/>
    <property type="evidence" value="ECO:0007669"/>
    <property type="project" value="InterPro"/>
</dbReference>
<evidence type="ECO:0000256" key="3">
    <source>
        <dbReference type="ARBA" id="ARBA00022769"/>
    </source>
</evidence>
<dbReference type="PANTHER" id="PTHR30562:SF1">
    <property type="entry name" value="UVRABC SYSTEM PROTEIN C"/>
    <property type="match status" value="1"/>
</dbReference>
<dbReference type="FunFam" id="3.40.1440.10:FF:000001">
    <property type="entry name" value="UvrABC system protein C"/>
    <property type="match status" value="1"/>
</dbReference>
<proteinExistence type="predicted"/>
<dbReference type="SMART" id="SM00465">
    <property type="entry name" value="GIYc"/>
    <property type="match status" value="1"/>
</dbReference>
<dbReference type="InterPro" id="IPR036876">
    <property type="entry name" value="UVR_dom_sf"/>
</dbReference>
<dbReference type="InterPro" id="IPR047296">
    <property type="entry name" value="GIY-YIG_UvrC_Cho"/>
</dbReference>
<dbReference type="PANTHER" id="PTHR30562">
    <property type="entry name" value="UVRC/OXIDOREDUCTASE"/>
    <property type="match status" value="1"/>
</dbReference>
<evidence type="ECO:0000256" key="5">
    <source>
        <dbReference type="ARBA" id="ARBA00023204"/>
    </source>
</evidence>
<sequence>MTFNYEQVQLPEKPGVYMMVDSLGNIIYVGKAKNLKNRVSQYFNNQKARAPKVVEMIRHIHSFKYIATDTELDAFIEECRLIKEIKPRYNKQMKNVKKYNYIKVTSERYPKVTIVNEKVDDSALYFGPFTSPQRVETVLKYLKDFYPIRKCSTPGLVKRTNGCLFLQLGTCTGVCTGRVSPDEYKVYIEEIRQLLNGNDRIAVQELSKRMDTAIENLNFEKAAQYNAYLLALRHVIGKQRLVQTSSKNRNVLAVEFIDTELAKLFLIKGNKILYGKVFNIATADISELRQEINQIIRDIFMTENSGIVRLTQHDIDEAQIIHSYLKKNRSRIPSFWISSTRLNKATSGVDATVIKIIDRITSEKEGLILNRNRI</sequence>
<comment type="caution">
    <text evidence="8">The sequence shown here is derived from an EMBL/GenBank/DDBJ whole genome shotgun (WGS) entry which is preliminary data.</text>
</comment>
<dbReference type="PROSITE" id="PS50151">
    <property type="entry name" value="UVR"/>
    <property type="match status" value="1"/>
</dbReference>
<keyword evidence="8" id="KW-0378">Hydrolase</keyword>
<evidence type="ECO:0000313" key="9">
    <source>
        <dbReference type="Proteomes" id="UP000298460"/>
    </source>
</evidence>
<dbReference type="Gene3D" id="3.40.1440.10">
    <property type="entry name" value="GIY-YIG endonuclease"/>
    <property type="match status" value="1"/>
</dbReference>
<dbReference type="SUPFAM" id="SSF46600">
    <property type="entry name" value="C-terminal UvrC-binding domain of UvrB"/>
    <property type="match status" value="1"/>
</dbReference>
<keyword evidence="5" id="KW-0234">DNA repair</keyword>
<dbReference type="GO" id="GO:0009380">
    <property type="term" value="C:excinuclease repair complex"/>
    <property type="evidence" value="ECO:0007669"/>
    <property type="project" value="TreeGrafter"/>
</dbReference>
<dbReference type="GO" id="GO:0004519">
    <property type="term" value="F:endonuclease activity"/>
    <property type="evidence" value="ECO:0007669"/>
    <property type="project" value="UniProtKB-KW"/>
</dbReference>
<keyword evidence="3" id="KW-0228">DNA excision</keyword>
<keyword evidence="9" id="KW-1185">Reference proteome</keyword>
<evidence type="ECO:0000256" key="1">
    <source>
        <dbReference type="ARBA" id="ARBA00022490"/>
    </source>
</evidence>
<keyword evidence="8" id="KW-0255">Endonuclease</keyword>
<evidence type="ECO:0000256" key="2">
    <source>
        <dbReference type="ARBA" id="ARBA00022763"/>
    </source>
</evidence>
<evidence type="ECO:0000256" key="4">
    <source>
        <dbReference type="ARBA" id="ARBA00022881"/>
    </source>
</evidence>
<feature type="domain" description="UVR" evidence="6">
    <location>
        <begin position="200"/>
        <end position="235"/>
    </location>
</feature>
<dbReference type="EMBL" id="SPQQ01000005">
    <property type="protein sequence ID" value="TGE37246.1"/>
    <property type="molecule type" value="Genomic_DNA"/>
</dbReference>
<dbReference type="InterPro" id="IPR050066">
    <property type="entry name" value="UvrABC_protein_C"/>
</dbReference>
<dbReference type="SUPFAM" id="SSF82771">
    <property type="entry name" value="GIY-YIG endonuclease"/>
    <property type="match status" value="1"/>
</dbReference>
<dbReference type="InterPro" id="IPR001943">
    <property type="entry name" value="UVR_dom"/>
</dbReference>
<dbReference type="Proteomes" id="UP000298460">
    <property type="component" value="Unassembled WGS sequence"/>
</dbReference>
<dbReference type="AlphaFoldDB" id="A0A4Z0R6G1"/>
<protein>
    <submittedName>
        <fullName evidence="8">Nucleotide excision repair endonuclease</fullName>
    </submittedName>
</protein>
<feature type="domain" description="GIY-YIG" evidence="7">
    <location>
        <begin position="12"/>
        <end position="91"/>
    </location>
</feature>
<keyword evidence="4" id="KW-0267">Excision nuclease</keyword>
<dbReference type="OrthoDB" id="9804933at2"/>
<keyword evidence="8" id="KW-0540">Nuclease</keyword>
<organism evidence="8 9">
    <name type="scientific">Desulfosporosinus fructosivorans</name>
    <dbReference type="NCBI Taxonomy" id="2018669"/>
    <lineage>
        <taxon>Bacteria</taxon>
        <taxon>Bacillati</taxon>
        <taxon>Bacillota</taxon>
        <taxon>Clostridia</taxon>
        <taxon>Eubacteriales</taxon>
        <taxon>Desulfitobacteriaceae</taxon>
        <taxon>Desulfosporosinus</taxon>
    </lineage>
</organism>
<dbReference type="Pfam" id="PF02151">
    <property type="entry name" value="UVR"/>
    <property type="match status" value="1"/>
</dbReference>
<dbReference type="InterPro" id="IPR035901">
    <property type="entry name" value="GIY-YIG_endonuc_sf"/>
</dbReference>
<dbReference type="PROSITE" id="PS50164">
    <property type="entry name" value="GIY_YIG"/>
    <property type="match status" value="1"/>
</dbReference>